<feature type="transmembrane region" description="Helical" evidence="11">
    <location>
        <begin position="371"/>
        <end position="391"/>
    </location>
</feature>
<evidence type="ECO:0000256" key="5">
    <source>
        <dbReference type="ARBA" id="ARBA00022692"/>
    </source>
</evidence>
<dbReference type="Pfam" id="PF17820">
    <property type="entry name" value="PDZ_6"/>
    <property type="match status" value="2"/>
</dbReference>
<dbReference type="GO" id="GO:0006508">
    <property type="term" value="P:proteolysis"/>
    <property type="evidence" value="ECO:0007669"/>
    <property type="project" value="UniProtKB-KW"/>
</dbReference>
<dbReference type="OrthoDB" id="9782003at2"/>
<feature type="domain" description="PDZ" evidence="12">
    <location>
        <begin position="210"/>
        <end position="251"/>
    </location>
</feature>
<dbReference type="GO" id="GO:0046872">
    <property type="term" value="F:metal ion binding"/>
    <property type="evidence" value="ECO:0007669"/>
    <property type="project" value="UniProtKB-KW"/>
</dbReference>
<proteinExistence type="inferred from homology"/>
<evidence type="ECO:0000256" key="4">
    <source>
        <dbReference type="ARBA" id="ARBA00022670"/>
    </source>
</evidence>
<dbReference type="CDD" id="cd23082">
    <property type="entry name" value="cpPDZ1_EcRseP-like"/>
    <property type="match status" value="1"/>
</dbReference>
<dbReference type="EMBL" id="PIPK01000008">
    <property type="protein sequence ID" value="RUO23731.1"/>
    <property type="molecule type" value="Genomic_DNA"/>
</dbReference>
<comment type="subcellular location">
    <subcellularLocation>
        <location evidence="2">Membrane</location>
        <topology evidence="2">Multi-pass membrane protein</topology>
    </subcellularLocation>
</comment>
<dbReference type="NCBIfam" id="NF008046">
    <property type="entry name" value="PRK10779.1"/>
    <property type="match status" value="1"/>
</dbReference>
<dbReference type="InterPro" id="IPR004387">
    <property type="entry name" value="Pept_M50_Zn"/>
</dbReference>
<dbReference type="PROSITE" id="PS50106">
    <property type="entry name" value="PDZ"/>
    <property type="match status" value="1"/>
</dbReference>
<protein>
    <recommendedName>
        <fullName evidence="11">Zinc metalloprotease</fullName>
        <ecNumber evidence="11">3.4.24.-</ecNumber>
    </recommendedName>
</protein>
<feature type="transmembrane region" description="Helical" evidence="11">
    <location>
        <begin position="6"/>
        <end position="24"/>
    </location>
</feature>
<reference evidence="13 15" key="2">
    <citation type="submission" date="2018-06" db="EMBL/GenBank/DDBJ databases">
        <title>Genomic Encyclopedia of Type Strains, Phase III (KMG-III): the genomes of soil and plant-associated and newly described type strains.</title>
        <authorList>
            <person name="Whitman W."/>
        </authorList>
    </citation>
    <scope>NUCLEOTIDE SEQUENCE [LARGE SCALE GENOMIC DNA]</scope>
    <source>
        <strain evidence="13 15">CGMCC 1.15366</strain>
    </source>
</reference>
<dbReference type="CDD" id="cd06163">
    <property type="entry name" value="S2P-M50_PDZ_RseP-like"/>
    <property type="match status" value="2"/>
</dbReference>
<gene>
    <name evidence="13" type="ORF">B0I24_108102</name>
    <name evidence="14" type="ORF">CWE07_09455</name>
</gene>
<evidence type="ECO:0000256" key="1">
    <source>
        <dbReference type="ARBA" id="ARBA00001947"/>
    </source>
</evidence>
<keyword evidence="6 11" id="KW-0378">Hydrolase</keyword>
<reference evidence="14 16" key="1">
    <citation type="journal article" date="2018" name="Front. Microbiol.">
        <title>Genome-Based Analysis Reveals the Taxonomy and Diversity of the Family Idiomarinaceae.</title>
        <authorList>
            <person name="Liu Y."/>
            <person name="Lai Q."/>
            <person name="Shao Z."/>
        </authorList>
    </citation>
    <scope>NUCLEOTIDE SEQUENCE [LARGE SCALE GENOMIC DNA]</scope>
    <source>
        <strain evidence="14 16">CF12-14</strain>
    </source>
</reference>
<evidence type="ECO:0000313" key="14">
    <source>
        <dbReference type="EMBL" id="RUO23731.1"/>
    </source>
</evidence>
<dbReference type="Gene3D" id="2.30.42.10">
    <property type="match status" value="2"/>
</dbReference>
<keyword evidence="16" id="KW-1185">Reference proteome</keyword>
<accession>A0A327X254</accession>
<dbReference type="NCBIfam" id="TIGR00054">
    <property type="entry name" value="RIP metalloprotease RseP"/>
    <property type="match status" value="1"/>
</dbReference>
<evidence type="ECO:0000256" key="6">
    <source>
        <dbReference type="ARBA" id="ARBA00022801"/>
    </source>
</evidence>
<evidence type="ECO:0000256" key="10">
    <source>
        <dbReference type="ARBA" id="ARBA00023136"/>
    </source>
</evidence>
<comment type="similarity">
    <text evidence="3 11">Belongs to the peptidase M50B family.</text>
</comment>
<dbReference type="InterPro" id="IPR001478">
    <property type="entry name" value="PDZ"/>
</dbReference>
<dbReference type="RefSeq" id="WP_111569690.1">
    <property type="nucleotide sequence ID" value="NZ_PIPK01000008.1"/>
</dbReference>
<evidence type="ECO:0000256" key="11">
    <source>
        <dbReference type="RuleBase" id="RU362031"/>
    </source>
</evidence>
<dbReference type="SUPFAM" id="SSF50156">
    <property type="entry name" value="PDZ domain-like"/>
    <property type="match status" value="2"/>
</dbReference>
<dbReference type="PANTHER" id="PTHR42837:SF2">
    <property type="entry name" value="MEMBRANE METALLOPROTEASE ARASP2, CHLOROPLASTIC-RELATED"/>
    <property type="match status" value="1"/>
</dbReference>
<keyword evidence="5 11" id="KW-0812">Transmembrane</keyword>
<dbReference type="AlphaFoldDB" id="A0A327X254"/>
<dbReference type="EC" id="3.4.24.-" evidence="11"/>
<evidence type="ECO:0000313" key="13">
    <source>
        <dbReference type="EMBL" id="RAJ96523.1"/>
    </source>
</evidence>
<dbReference type="Proteomes" id="UP000249203">
    <property type="component" value="Unassembled WGS sequence"/>
</dbReference>
<dbReference type="EMBL" id="QLMD01000008">
    <property type="protein sequence ID" value="RAJ96523.1"/>
    <property type="molecule type" value="Genomic_DNA"/>
</dbReference>
<evidence type="ECO:0000313" key="15">
    <source>
        <dbReference type="Proteomes" id="UP000249203"/>
    </source>
</evidence>
<evidence type="ECO:0000256" key="8">
    <source>
        <dbReference type="ARBA" id="ARBA00022989"/>
    </source>
</evidence>
<feature type="transmembrane region" description="Helical" evidence="11">
    <location>
        <begin position="421"/>
        <end position="439"/>
    </location>
</feature>
<sequence length="447" mass="49439">MEQILWILGAFFVAIGVVVTFHEFGHFWVARRCGVQVLTFSVGFGKPLWSRVAKDGTRYQIAMVPLGGYVRMLDGRVDTLQPGDEQRSFDHKPISQRIAIVLAGPVFNFIFAFLVLWLVYILGTPSLRPVVGDVAADSVAAQAGLQRGDMIMQIDNRRTPEWQAVNLALVERIGGRESTWLVADLEGQQREVTLDLTQWQFDPDRDSTIGALGMQIYQPRAYNTLAQVLPDSPAERAGLLAGDKIIGIDGTIPMQWEQIRSFIAARPNQNLAVTIERGGEQQDVWVHTDNQNGTGILGVAPETDPVPADYYFNLQYGPLQAIPQSLDRTWQLMTLSVNMIRKLITGDVSVKNLSGPVGIAVGAGDHASYGLVYFLSFLALISVSLGIFNLLPIPMLDGGHLVYYIIEWVRGKPVPEHVQEIGFRVGMIVLFALTALVLFNDITRLTP</sequence>
<dbReference type="GO" id="GO:0004222">
    <property type="term" value="F:metalloendopeptidase activity"/>
    <property type="evidence" value="ECO:0007669"/>
    <property type="project" value="InterPro"/>
</dbReference>
<feature type="transmembrane region" description="Helical" evidence="11">
    <location>
        <begin position="98"/>
        <end position="120"/>
    </location>
</feature>
<dbReference type="InterPro" id="IPR041489">
    <property type="entry name" value="PDZ_6"/>
</dbReference>
<dbReference type="PANTHER" id="PTHR42837">
    <property type="entry name" value="REGULATOR OF SIGMA-E PROTEASE RSEP"/>
    <property type="match status" value="1"/>
</dbReference>
<dbReference type="InterPro" id="IPR036034">
    <property type="entry name" value="PDZ_sf"/>
</dbReference>
<evidence type="ECO:0000256" key="2">
    <source>
        <dbReference type="ARBA" id="ARBA00004141"/>
    </source>
</evidence>
<evidence type="ECO:0000259" key="12">
    <source>
        <dbReference type="PROSITE" id="PS50106"/>
    </source>
</evidence>
<dbReference type="GO" id="GO:0016020">
    <property type="term" value="C:membrane"/>
    <property type="evidence" value="ECO:0007669"/>
    <property type="project" value="UniProtKB-SubCell"/>
</dbReference>
<dbReference type="SMART" id="SM00228">
    <property type="entry name" value="PDZ"/>
    <property type="match status" value="2"/>
</dbReference>
<keyword evidence="9 11" id="KW-0482">Metalloprotease</keyword>
<keyword evidence="11" id="KW-0479">Metal-binding</keyword>
<comment type="cofactor">
    <cofactor evidence="1 11">
        <name>Zn(2+)</name>
        <dbReference type="ChEBI" id="CHEBI:29105"/>
    </cofactor>
</comment>
<name>A0A327X254_9GAMM</name>
<dbReference type="CDD" id="cd23081">
    <property type="entry name" value="cpPDZ_EcRseP-like"/>
    <property type="match status" value="1"/>
</dbReference>
<keyword evidence="4 13" id="KW-0645">Protease</keyword>
<keyword evidence="7 11" id="KW-0862">Zinc</keyword>
<evidence type="ECO:0000256" key="9">
    <source>
        <dbReference type="ARBA" id="ARBA00023049"/>
    </source>
</evidence>
<evidence type="ECO:0000256" key="7">
    <source>
        <dbReference type="ARBA" id="ARBA00022833"/>
    </source>
</evidence>
<evidence type="ECO:0000256" key="3">
    <source>
        <dbReference type="ARBA" id="ARBA00007931"/>
    </source>
</evidence>
<organism evidence="13 15">
    <name type="scientific">Aliidiomarina maris</name>
    <dbReference type="NCBI Taxonomy" id="531312"/>
    <lineage>
        <taxon>Bacteria</taxon>
        <taxon>Pseudomonadati</taxon>
        <taxon>Pseudomonadota</taxon>
        <taxon>Gammaproteobacteria</taxon>
        <taxon>Alteromonadales</taxon>
        <taxon>Idiomarinaceae</taxon>
        <taxon>Aliidiomarina</taxon>
    </lineage>
</organism>
<dbReference type="Proteomes" id="UP000287865">
    <property type="component" value="Unassembled WGS sequence"/>
</dbReference>
<keyword evidence="10 11" id="KW-0472">Membrane</keyword>
<dbReference type="InterPro" id="IPR008915">
    <property type="entry name" value="Peptidase_M50"/>
</dbReference>
<evidence type="ECO:0000313" key="16">
    <source>
        <dbReference type="Proteomes" id="UP000287865"/>
    </source>
</evidence>
<keyword evidence="8 11" id="KW-1133">Transmembrane helix</keyword>
<comment type="caution">
    <text evidence="13">The sequence shown here is derived from an EMBL/GenBank/DDBJ whole genome shotgun (WGS) entry which is preliminary data.</text>
</comment>
<dbReference type="Pfam" id="PF02163">
    <property type="entry name" value="Peptidase_M50"/>
    <property type="match status" value="1"/>
</dbReference>